<keyword evidence="4 5" id="KW-0472">Membrane</keyword>
<feature type="transmembrane region" description="Helical" evidence="5">
    <location>
        <begin position="14"/>
        <end position="36"/>
    </location>
</feature>
<dbReference type="InterPro" id="IPR006685">
    <property type="entry name" value="MscS_channel_2nd"/>
</dbReference>
<feature type="transmembrane region" description="Helical" evidence="5">
    <location>
        <begin position="137"/>
        <end position="155"/>
    </location>
</feature>
<accession>A0ABZ0US32</accession>
<keyword evidence="2 5" id="KW-0812">Transmembrane</keyword>
<evidence type="ECO:0000256" key="3">
    <source>
        <dbReference type="ARBA" id="ARBA00022989"/>
    </source>
</evidence>
<dbReference type="SUPFAM" id="SSF50182">
    <property type="entry name" value="Sm-like ribonucleoproteins"/>
    <property type="match status" value="1"/>
</dbReference>
<dbReference type="Gene3D" id="2.30.30.60">
    <property type="match status" value="1"/>
</dbReference>
<keyword evidence="3 5" id="KW-1133">Transmembrane helix</keyword>
<feature type="domain" description="Mechanosensitive ion channel MscS" evidence="6">
    <location>
        <begin position="179"/>
        <end position="247"/>
    </location>
</feature>
<reference evidence="7 8" key="1">
    <citation type="submission" date="2022-10" db="EMBL/GenBank/DDBJ databases">
        <title>Host association and intracellularity evolved multiple times independently in the Rickettsiales.</title>
        <authorList>
            <person name="Castelli M."/>
            <person name="Nardi T."/>
            <person name="Gammuto L."/>
            <person name="Bellinzona G."/>
            <person name="Sabaneyeva E."/>
            <person name="Potekhin A."/>
            <person name="Serra V."/>
            <person name="Petroni G."/>
            <person name="Sassera D."/>
        </authorList>
    </citation>
    <scope>NUCLEOTIDE SEQUENCE [LARGE SCALE GENOMIC DNA]</scope>
    <source>
        <strain evidence="7 8">Kr 154-4</strain>
    </source>
</reference>
<evidence type="ECO:0000256" key="4">
    <source>
        <dbReference type="ARBA" id="ARBA00023136"/>
    </source>
</evidence>
<dbReference type="Pfam" id="PF00924">
    <property type="entry name" value="MS_channel_2nd"/>
    <property type="match status" value="1"/>
</dbReference>
<evidence type="ECO:0000313" key="8">
    <source>
        <dbReference type="Proteomes" id="UP001326613"/>
    </source>
</evidence>
<dbReference type="RefSeq" id="WP_323737674.1">
    <property type="nucleotide sequence ID" value="NZ_CP112932.1"/>
</dbReference>
<dbReference type="PANTHER" id="PTHR30414:SF0">
    <property type="entry name" value="MINICONDUCTANCE MECHANOSENSITIVE CHANNEL YBDG"/>
    <property type="match status" value="1"/>
</dbReference>
<evidence type="ECO:0000256" key="5">
    <source>
        <dbReference type="SAM" id="Phobius"/>
    </source>
</evidence>
<comment type="subcellular location">
    <subcellularLocation>
        <location evidence="1">Membrane</location>
    </subcellularLocation>
</comment>
<evidence type="ECO:0000256" key="1">
    <source>
        <dbReference type="ARBA" id="ARBA00004370"/>
    </source>
</evidence>
<sequence length="392" mass="45274">MKILDNYNNWNQEIVILSLMMLFAIIFVMFLQKFMISTIKHFVHKFNPTYVNILEQYNFFRYLLHSCFALYLLFWSNLFRLSGIFSPFFYNIQKIALAIYSTIAIALLLIAINNIASRIYATNAVVKRIPIRLHAQILKIFISICAVVIIISYAFNISLISLATSLGATTALLTFVFKDTVLGLLASLQLTFQDIVQVGDWISVPQYNVLGEVLEITITVVKVKNPDQTTSTIPTSTLLATNVINWRNVYEVGGRRLQTAIYIDINTIMFCSQELLTHLQQVCLIYDESFRVNGADSKITNITLFRLYAYRYLTNHQQIHQKEFNFIVRELDPAPTGLPIEIYIFTKEVEWSKYENVKAEIIDHLISILPEFKLKVFQYHTASQFCPPQLLK</sequence>
<organism evidence="7 8">
    <name type="scientific">Candidatus Trichorickettsia mobilis</name>
    <dbReference type="NCBI Taxonomy" id="1346319"/>
    <lineage>
        <taxon>Bacteria</taxon>
        <taxon>Pseudomonadati</taxon>
        <taxon>Pseudomonadota</taxon>
        <taxon>Alphaproteobacteria</taxon>
        <taxon>Rickettsiales</taxon>
        <taxon>Rickettsiaceae</taxon>
        <taxon>Rickettsieae</taxon>
        <taxon>Candidatus Trichorickettsia</taxon>
    </lineage>
</organism>
<evidence type="ECO:0000256" key="2">
    <source>
        <dbReference type="ARBA" id="ARBA00022692"/>
    </source>
</evidence>
<dbReference type="InterPro" id="IPR010920">
    <property type="entry name" value="LSM_dom_sf"/>
</dbReference>
<feature type="transmembrane region" description="Helical" evidence="5">
    <location>
        <begin position="95"/>
        <end position="116"/>
    </location>
</feature>
<proteinExistence type="predicted"/>
<feature type="transmembrane region" description="Helical" evidence="5">
    <location>
        <begin position="57"/>
        <end position="75"/>
    </location>
</feature>
<gene>
    <name evidence="7" type="ORF">Trichorick_00733</name>
</gene>
<name>A0ABZ0US32_9RICK</name>
<dbReference type="Proteomes" id="UP001326613">
    <property type="component" value="Chromosome"/>
</dbReference>
<dbReference type="InterPro" id="IPR023408">
    <property type="entry name" value="MscS_beta-dom_sf"/>
</dbReference>
<protein>
    <submittedName>
        <fullName evidence="7">Mechanosensitive ion channel family protein</fullName>
    </submittedName>
</protein>
<dbReference type="EMBL" id="CP112932">
    <property type="protein sequence ID" value="WPY00844.1"/>
    <property type="molecule type" value="Genomic_DNA"/>
</dbReference>
<keyword evidence="8" id="KW-1185">Reference proteome</keyword>
<evidence type="ECO:0000259" key="6">
    <source>
        <dbReference type="Pfam" id="PF00924"/>
    </source>
</evidence>
<evidence type="ECO:0000313" key="7">
    <source>
        <dbReference type="EMBL" id="WPY00844.1"/>
    </source>
</evidence>
<dbReference type="InterPro" id="IPR030192">
    <property type="entry name" value="YbdG"/>
</dbReference>
<dbReference type="PANTHER" id="PTHR30414">
    <property type="entry name" value="MINICONDUCTANCE MECHANOSENSITIVE CHANNEL YBDG"/>
    <property type="match status" value="1"/>
</dbReference>